<dbReference type="EMBL" id="JAAGWQ010000195">
    <property type="protein sequence ID" value="KAF5660543.1"/>
    <property type="molecule type" value="Genomic_DNA"/>
</dbReference>
<evidence type="ECO:0000313" key="14">
    <source>
        <dbReference type="EMBL" id="KAF5660543.1"/>
    </source>
</evidence>
<dbReference type="PRINTS" id="PR00133">
    <property type="entry name" value="GLHYDRLASE3"/>
</dbReference>
<keyword evidence="5" id="KW-0378">Hydrolase</keyword>
<evidence type="ECO:0000256" key="4">
    <source>
        <dbReference type="ARBA" id="ARBA00022729"/>
    </source>
</evidence>
<dbReference type="OrthoDB" id="47059at2759"/>
<evidence type="ECO:0000256" key="12">
    <source>
        <dbReference type="SAM" id="SignalP"/>
    </source>
</evidence>
<dbReference type="SUPFAM" id="SSF52279">
    <property type="entry name" value="Beta-D-glucan exohydrolase, C-terminal domain"/>
    <property type="match status" value="1"/>
</dbReference>
<dbReference type="Gene3D" id="2.60.40.10">
    <property type="entry name" value="Immunoglobulins"/>
    <property type="match status" value="1"/>
</dbReference>
<comment type="catalytic activity">
    <reaction evidence="10">
        <text>Hydrolysis of (1-&gt;4)-beta-D-xylans, to remove successive D-xylose residues from the non-reducing termini.</text>
        <dbReference type="EC" id="3.2.1.37"/>
    </reaction>
</comment>
<dbReference type="GO" id="GO:0045493">
    <property type="term" value="P:xylan catabolic process"/>
    <property type="evidence" value="ECO:0007669"/>
    <property type="project" value="UniProtKB-UniPathway"/>
</dbReference>
<dbReference type="EC" id="3.2.1.37" evidence="11"/>
<dbReference type="Pfam" id="PF00933">
    <property type="entry name" value="Glyco_hydro_3"/>
    <property type="match status" value="1"/>
</dbReference>
<comment type="pathway">
    <text evidence="1">Glycan degradation; xylan degradation.</text>
</comment>
<dbReference type="InterPro" id="IPR026891">
    <property type="entry name" value="Fn3-like"/>
</dbReference>
<keyword evidence="4 12" id="KW-0732">Signal</keyword>
<feature type="chain" id="PRO_5034500932" description="xylan 1,4-beta-xylosidase" evidence="12">
    <location>
        <begin position="24"/>
        <end position="768"/>
    </location>
</feature>
<proteinExistence type="inferred from homology"/>
<keyword evidence="7" id="KW-0119">Carbohydrate metabolism</keyword>
<gene>
    <name evidence="14" type="ORF">FHETE_8883</name>
</gene>
<keyword evidence="3" id="KW-0858">Xylan degradation</keyword>
<dbReference type="AlphaFoldDB" id="A0A8H5WJL5"/>
<evidence type="ECO:0000256" key="5">
    <source>
        <dbReference type="ARBA" id="ARBA00022801"/>
    </source>
</evidence>
<evidence type="ECO:0000256" key="7">
    <source>
        <dbReference type="ARBA" id="ARBA00023277"/>
    </source>
</evidence>
<dbReference type="InterPro" id="IPR001764">
    <property type="entry name" value="Glyco_hydro_3_N"/>
</dbReference>
<comment type="similarity">
    <text evidence="2">Belongs to the glycosyl hydrolase 3 family.</text>
</comment>
<dbReference type="InterPro" id="IPR036962">
    <property type="entry name" value="Glyco_hydro_3_N_sf"/>
</dbReference>
<dbReference type="InterPro" id="IPR013783">
    <property type="entry name" value="Ig-like_fold"/>
</dbReference>
<comment type="caution">
    <text evidence="14">The sequence shown here is derived from an EMBL/GenBank/DDBJ whole genome shotgun (WGS) entry which is preliminary data.</text>
</comment>
<reference evidence="14 15" key="1">
    <citation type="submission" date="2020-05" db="EMBL/GenBank/DDBJ databases">
        <title>Identification and distribution of gene clusters putatively required for synthesis of sphingolipid metabolism inhibitors in phylogenetically diverse species of the filamentous fungus Fusarium.</title>
        <authorList>
            <person name="Kim H.-S."/>
            <person name="Busman M."/>
            <person name="Brown D.W."/>
            <person name="Divon H."/>
            <person name="Uhlig S."/>
            <person name="Proctor R.H."/>
        </authorList>
    </citation>
    <scope>NUCLEOTIDE SEQUENCE [LARGE SCALE GENOMIC DNA]</scope>
    <source>
        <strain evidence="14 15">NRRL 20693</strain>
    </source>
</reference>
<keyword evidence="8" id="KW-0326">Glycosidase</keyword>
<evidence type="ECO:0000256" key="1">
    <source>
        <dbReference type="ARBA" id="ARBA00004851"/>
    </source>
</evidence>
<keyword evidence="15" id="KW-1185">Reference proteome</keyword>
<dbReference type="Proteomes" id="UP000567885">
    <property type="component" value="Unassembled WGS sequence"/>
</dbReference>
<dbReference type="Gene3D" id="3.40.50.1700">
    <property type="entry name" value="Glycoside hydrolase family 3 C-terminal domain"/>
    <property type="match status" value="1"/>
</dbReference>
<protein>
    <recommendedName>
        <fullName evidence="11">xylan 1,4-beta-xylosidase</fullName>
        <ecNumber evidence="11">3.2.1.37</ecNumber>
    </recommendedName>
</protein>
<keyword evidence="9" id="KW-0624">Polysaccharide degradation</keyword>
<organism evidence="14 15">
    <name type="scientific">Fusarium heterosporum</name>
    <dbReference type="NCBI Taxonomy" id="42747"/>
    <lineage>
        <taxon>Eukaryota</taxon>
        <taxon>Fungi</taxon>
        <taxon>Dikarya</taxon>
        <taxon>Ascomycota</taxon>
        <taxon>Pezizomycotina</taxon>
        <taxon>Sordariomycetes</taxon>
        <taxon>Hypocreomycetidae</taxon>
        <taxon>Hypocreales</taxon>
        <taxon>Nectriaceae</taxon>
        <taxon>Fusarium</taxon>
        <taxon>Fusarium heterosporum species complex</taxon>
    </lineage>
</organism>
<dbReference type="PANTHER" id="PTHR42721:SF3">
    <property type="entry name" value="BETA-D-XYLOSIDASE 5-RELATED"/>
    <property type="match status" value="1"/>
</dbReference>
<dbReference type="GO" id="GO:0031222">
    <property type="term" value="P:arabinan catabolic process"/>
    <property type="evidence" value="ECO:0007669"/>
    <property type="project" value="TreeGrafter"/>
</dbReference>
<name>A0A8H5WJL5_FUSHE</name>
<dbReference type="SMART" id="SM01217">
    <property type="entry name" value="Fn3_like"/>
    <property type="match status" value="1"/>
</dbReference>
<accession>A0A8H5WJL5</accession>
<dbReference type="Pfam" id="PF01915">
    <property type="entry name" value="Glyco_hydro_3_C"/>
    <property type="match status" value="1"/>
</dbReference>
<evidence type="ECO:0000256" key="3">
    <source>
        <dbReference type="ARBA" id="ARBA00022651"/>
    </source>
</evidence>
<sequence length="768" mass="84029">MLIKVQVAASALLLSLNLSGVESATPPYTRPDCSKKPLSSNGICDVTKSPAKRAAALVAAMNPQEKVGNLVSNSTGAPRIGLPRYNWWNEALHGVAGAPGSEFADKPPYDSATSFPMPLLMASSFDDDLIHDIGTVIGTESRAWANGGYGGGVNYWTPNVNPFKDPRWGRGSETPGEDALHVSRYARSMVRGLEGDKKQRRIVATCKHYAGNDFEDWGGYTRHDFNARISAQDLAEYYVRPFQECTRDSKAGSIMCAYNAVNGIPACANSYLQETILRGHWNWTQDNNWITSDCGAMQDIWQNHKYVKTNAEGAAVAFENGMDSSCEYTTTSDVADSYKKGLLTEKMMDRALHRLFEGLVHTGFFDGAKAQWASLDFDDVNTKNAQALALKSAVKGAVLLKNDGTLPLKIKKKESVAMIGFWADDKSKLQGGYSGPAPFLHTPAYAAKKLGLTTHLAWGPTLQNSSTHDNWTTEAVAAAKKSDYILYFGGLDATAAGEERDRTTLDWPSSQLNLLKKLSKLGKPLVIIQLGDQVDDTPLLKSKGYNSILWFNYPGQDGGTAVMDIVTGRKSPAGRLPVTQYPSSYAKAVGMTEMDLRPSKSNPGRTYRWYSKAVLPYGFGMHYTTFKAKFKSSKIEINIQKVLAGCKATYADTCSLPPVQVSVKNTGHIASDFVSLVFIKSKVGPKPYPLKTLAAYSRSYDIAPSASKDVALQWTLDNIARREANGDLVVYPGIYTLLLDEPTQAEVKVTLTGKKVTLDKWPEMPKEE</sequence>
<dbReference type="UniPathway" id="UPA00114"/>
<evidence type="ECO:0000313" key="15">
    <source>
        <dbReference type="Proteomes" id="UP000567885"/>
    </source>
</evidence>
<dbReference type="InterPro" id="IPR002772">
    <property type="entry name" value="Glyco_hydro_3_C"/>
</dbReference>
<dbReference type="InterPro" id="IPR044993">
    <property type="entry name" value="BXL"/>
</dbReference>
<dbReference type="InterPro" id="IPR017853">
    <property type="entry name" value="GH"/>
</dbReference>
<dbReference type="Gene3D" id="3.20.20.300">
    <property type="entry name" value="Glycoside hydrolase, family 3, N-terminal domain"/>
    <property type="match status" value="1"/>
</dbReference>
<evidence type="ECO:0000256" key="6">
    <source>
        <dbReference type="ARBA" id="ARBA00023180"/>
    </source>
</evidence>
<dbReference type="InterPro" id="IPR036881">
    <property type="entry name" value="Glyco_hydro_3_C_sf"/>
</dbReference>
<evidence type="ECO:0000256" key="8">
    <source>
        <dbReference type="ARBA" id="ARBA00023295"/>
    </source>
</evidence>
<evidence type="ECO:0000256" key="9">
    <source>
        <dbReference type="ARBA" id="ARBA00023326"/>
    </source>
</evidence>
<feature type="signal peptide" evidence="12">
    <location>
        <begin position="1"/>
        <end position="23"/>
    </location>
</feature>
<evidence type="ECO:0000256" key="11">
    <source>
        <dbReference type="ARBA" id="ARBA00026107"/>
    </source>
</evidence>
<evidence type="ECO:0000256" key="10">
    <source>
        <dbReference type="ARBA" id="ARBA00024574"/>
    </source>
</evidence>
<keyword evidence="6" id="KW-0325">Glycoprotein</keyword>
<dbReference type="GO" id="GO:0009044">
    <property type="term" value="F:xylan 1,4-beta-xylosidase activity"/>
    <property type="evidence" value="ECO:0007669"/>
    <property type="project" value="UniProtKB-EC"/>
</dbReference>
<feature type="domain" description="Fibronectin type III-like" evidence="13">
    <location>
        <begin position="673"/>
        <end position="743"/>
    </location>
</feature>
<dbReference type="GO" id="GO:0046556">
    <property type="term" value="F:alpha-L-arabinofuranosidase activity"/>
    <property type="evidence" value="ECO:0007669"/>
    <property type="project" value="TreeGrafter"/>
</dbReference>
<dbReference type="SUPFAM" id="SSF51445">
    <property type="entry name" value="(Trans)glycosidases"/>
    <property type="match status" value="1"/>
</dbReference>
<evidence type="ECO:0000259" key="13">
    <source>
        <dbReference type="SMART" id="SM01217"/>
    </source>
</evidence>
<dbReference type="PANTHER" id="PTHR42721">
    <property type="entry name" value="SUGAR HYDROLASE-RELATED"/>
    <property type="match status" value="1"/>
</dbReference>
<evidence type="ECO:0000256" key="2">
    <source>
        <dbReference type="ARBA" id="ARBA00005336"/>
    </source>
</evidence>